<proteinExistence type="inferred from homology"/>
<keyword evidence="3 4" id="KW-0326">Glycosidase</keyword>
<evidence type="ECO:0000256" key="2">
    <source>
        <dbReference type="ARBA" id="ARBA00022801"/>
    </source>
</evidence>
<evidence type="ECO:0000256" key="1">
    <source>
        <dbReference type="ARBA" id="ARBA00009865"/>
    </source>
</evidence>
<reference evidence="5" key="1">
    <citation type="submission" date="2021-11" db="EMBL/GenBank/DDBJ databases">
        <title>Description of novel Flavobacterium species.</title>
        <authorList>
            <person name="Saticioglu I.B."/>
            <person name="Ay H."/>
            <person name="Altun S."/>
            <person name="Duman M."/>
        </authorList>
    </citation>
    <scope>NUCLEOTIDE SEQUENCE</scope>
    <source>
        <strain evidence="5">F-30</strain>
    </source>
</reference>
<gene>
    <name evidence="5" type="ORF">LNP81_27320</name>
</gene>
<accession>A0ABS8MMI9</accession>
<sequence length="287" mass="32446">MKKIAVLIFTISTLASYSQSKLGYYVYSDKSNNAIYSGVPWLDQNGNIVSAHGANIIKEKDTFYLFGEAHTDTSNAFVGFNCYSSKDLYNWKFESVALPVQRSGKLGPNRVGERVKVMKSPKTGEYVMYMHADTLTYKDQFVGYAVSKKIKGPYEFKGPLLFQGKPIKKWDMGTFQDDDGSGYVLVHGGEIYKLSDDYKSVTEKVNENITTGFESPTMLKKDGLYYFIGSHLTSWEKNDNYYYTSNSLKGPWTSRGLIAPEGTLTWNSQSTFVLPIQGTKETNYMFM</sequence>
<dbReference type="Gene3D" id="2.115.10.20">
    <property type="entry name" value="Glycosyl hydrolase domain, family 43"/>
    <property type="match status" value="1"/>
</dbReference>
<dbReference type="InterPro" id="IPR023296">
    <property type="entry name" value="Glyco_hydro_beta-prop_sf"/>
</dbReference>
<name>A0ABS8MMI9_9FLAO</name>
<comment type="similarity">
    <text evidence="1 4">Belongs to the glycosyl hydrolase 43 family.</text>
</comment>
<dbReference type="Pfam" id="PF04616">
    <property type="entry name" value="Glyco_hydro_43"/>
    <property type="match status" value="1"/>
</dbReference>
<dbReference type="Proteomes" id="UP001430679">
    <property type="component" value="Unassembled WGS sequence"/>
</dbReference>
<dbReference type="PANTHER" id="PTHR22925:SF3">
    <property type="entry name" value="GLYCOSYL HYDROLASE FAMILY PROTEIN 43"/>
    <property type="match status" value="1"/>
</dbReference>
<dbReference type="SUPFAM" id="SSF75005">
    <property type="entry name" value="Arabinanase/levansucrase/invertase"/>
    <property type="match status" value="1"/>
</dbReference>
<comment type="caution">
    <text evidence="5">The sequence shown here is derived from an EMBL/GenBank/DDBJ whole genome shotgun (WGS) entry which is preliminary data.</text>
</comment>
<evidence type="ECO:0000313" key="6">
    <source>
        <dbReference type="Proteomes" id="UP001430679"/>
    </source>
</evidence>
<feature type="non-terminal residue" evidence="5">
    <location>
        <position position="287"/>
    </location>
</feature>
<dbReference type="CDD" id="cd18821">
    <property type="entry name" value="GH43_Pc3Gal43A-like"/>
    <property type="match status" value="1"/>
</dbReference>
<dbReference type="RefSeq" id="WP_230040996.1">
    <property type="nucleotide sequence ID" value="NZ_JAJJMM010000002.1"/>
</dbReference>
<evidence type="ECO:0000256" key="4">
    <source>
        <dbReference type="RuleBase" id="RU361187"/>
    </source>
</evidence>
<keyword evidence="2 4" id="KW-0378">Hydrolase</keyword>
<organism evidence="5 6">
    <name type="scientific">Flavobacterium piscisymbiosum</name>
    <dbReference type="NCBI Taxonomy" id="2893753"/>
    <lineage>
        <taxon>Bacteria</taxon>
        <taxon>Pseudomonadati</taxon>
        <taxon>Bacteroidota</taxon>
        <taxon>Flavobacteriia</taxon>
        <taxon>Flavobacteriales</taxon>
        <taxon>Flavobacteriaceae</taxon>
        <taxon>Flavobacterium</taxon>
    </lineage>
</organism>
<evidence type="ECO:0000313" key="5">
    <source>
        <dbReference type="EMBL" id="MCC9066719.1"/>
    </source>
</evidence>
<dbReference type="PANTHER" id="PTHR22925">
    <property type="entry name" value="GLYCOSYL HYDROLASE 43 FAMILY MEMBER"/>
    <property type="match status" value="1"/>
</dbReference>
<evidence type="ECO:0000256" key="3">
    <source>
        <dbReference type="ARBA" id="ARBA00023295"/>
    </source>
</evidence>
<protein>
    <submittedName>
        <fullName evidence="5">Family 43 glycosylhydrolase</fullName>
    </submittedName>
</protein>
<dbReference type="EMBL" id="JAJJMM010000002">
    <property type="protein sequence ID" value="MCC9066719.1"/>
    <property type="molecule type" value="Genomic_DNA"/>
</dbReference>
<dbReference type="InterPro" id="IPR006710">
    <property type="entry name" value="Glyco_hydro_43"/>
</dbReference>
<keyword evidence="6" id="KW-1185">Reference proteome</keyword>